<evidence type="ECO:0000313" key="3">
    <source>
        <dbReference type="Proteomes" id="UP001500058"/>
    </source>
</evidence>
<dbReference type="Proteomes" id="UP001500058">
    <property type="component" value="Unassembled WGS sequence"/>
</dbReference>
<evidence type="ECO:0000313" key="2">
    <source>
        <dbReference type="EMBL" id="GAA2386280.1"/>
    </source>
</evidence>
<comment type="caution">
    <text evidence="2">The sequence shown here is derived from an EMBL/GenBank/DDBJ whole genome shotgun (WGS) entry which is preliminary data.</text>
</comment>
<dbReference type="EMBL" id="BAAATJ010000002">
    <property type="protein sequence ID" value="GAA2386280.1"/>
    <property type="molecule type" value="Genomic_DNA"/>
</dbReference>
<gene>
    <name evidence="2" type="ORF">GCM10010420_06250</name>
</gene>
<accession>A0ABN3HRG3</accession>
<feature type="region of interest" description="Disordered" evidence="1">
    <location>
        <begin position="26"/>
        <end position="108"/>
    </location>
</feature>
<keyword evidence="3" id="KW-1185">Reference proteome</keyword>
<sequence>MVADLARERGLLRRFPSQFNRLGAQAIRGPASHRSTHKNRFSPTPFRERASRTPRSEWVRTERTQGPLRRPDPSDLAGRSALSLHATPRTSAPDRRTFNQKANQKAPG</sequence>
<protein>
    <submittedName>
        <fullName evidence="2">Uncharacterized protein</fullName>
    </submittedName>
</protein>
<organism evidence="2 3">
    <name type="scientific">Streptomyces glaucosporus</name>
    <dbReference type="NCBI Taxonomy" id="284044"/>
    <lineage>
        <taxon>Bacteria</taxon>
        <taxon>Bacillati</taxon>
        <taxon>Actinomycetota</taxon>
        <taxon>Actinomycetes</taxon>
        <taxon>Kitasatosporales</taxon>
        <taxon>Streptomycetaceae</taxon>
        <taxon>Streptomyces</taxon>
    </lineage>
</organism>
<feature type="compositionally biased region" description="Basic and acidic residues" evidence="1">
    <location>
        <begin position="46"/>
        <end position="73"/>
    </location>
</feature>
<name>A0ABN3HRG3_9ACTN</name>
<proteinExistence type="predicted"/>
<feature type="compositionally biased region" description="Polar residues" evidence="1">
    <location>
        <begin position="99"/>
        <end position="108"/>
    </location>
</feature>
<reference evidence="2 3" key="1">
    <citation type="journal article" date="2019" name="Int. J. Syst. Evol. Microbiol.">
        <title>The Global Catalogue of Microorganisms (GCM) 10K type strain sequencing project: providing services to taxonomists for standard genome sequencing and annotation.</title>
        <authorList>
            <consortium name="The Broad Institute Genomics Platform"/>
            <consortium name="The Broad Institute Genome Sequencing Center for Infectious Disease"/>
            <person name="Wu L."/>
            <person name="Ma J."/>
        </authorList>
    </citation>
    <scope>NUCLEOTIDE SEQUENCE [LARGE SCALE GENOMIC DNA]</scope>
    <source>
        <strain evidence="2 3">JCM 6921</strain>
    </source>
</reference>
<evidence type="ECO:0000256" key="1">
    <source>
        <dbReference type="SAM" id="MobiDB-lite"/>
    </source>
</evidence>